<sequence>MGGLLQRKRRYSSSSSVVLLPLFWAFFLAIFLERSVDIVSGLEYSKDKQASSLTLERIQKHLDKINKPAVMTIESPDGDIIDCIDKWKQPAFDHPLLKNHKLQLVPPEMPRVRRMKEEEVKGDKHTSSRKNEERVVISGRGAWQVWHQNRTRCPKGTVPIRRTTVDDVLRAKSLYDFGKKQPRMALARHTVSPDDVNAKGHEYAIATSRPSEAVYGASATINVWNPSLQVEEEMSISQIWVLAGSFEGSDLNSVEAGWHVLPDLHGDKSTRLFAYWTADGYQSTGCYNTLCPGFVQVDKEIVVGTAIAPVSTISGELYESNIFIWKDPKTENWWLGYGNNNAVGYWPSNLFTHLAANATLVEWGGEVFNSKPNGAHTSTQMGSGRFAQEGNGKASYFRNLGLVDSNNDINPPQSISTQADNSNCYNINLLNNNDDWGTHFYFGGPGFNPNCP</sequence>
<feature type="domain" description="Neprosin PEP catalytic" evidence="1">
    <location>
        <begin position="195"/>
        <end position="452"/>
    </location>
</feature>
<comment type="caution">
    <text evidence="2">The sequence shown here is derived from an EMBL/GenBank/DDBJ whole genome shotgun (WGS) entry which is preliminary data.</text>
</comment>
<accession>A0A438EIY4</accession>
<evidence type="ECO:0000259" key="1">
    <source>
        <dbReference type="PROSITE" id="PS52045"/>
    </source>
</evidence>
<dbReference type="PROSITE" id="PS52045">
    <property type="entry name" value="NEPROSIN_PEP_CD"/>
    <property type="match status" value="1"/>
</dbReference>
<dbReference type="KEGG" id="vvi:100253522"/>
<dbReference type="PANTHER" id="PTHR31589">
    <property type="entry name" value="PROTEIN, PUTATIVE (DUF239)-RELATED-RELATED"/>
    <property type="match status" value="1"/>
</dbReference>
<evidence type="ECO:0000313" key="2">
    <source>
        <dbReference type="EMBL" id="RVW47693.1"/>
    </source>
</evidence>
<dbReference type="Proteomes" id="UP000288805">
    <property type="component" value="Unassembled WGS sequence"/>
</dbReference>
<dbReference type="Gene3D" id="3.90.1320.10">
    <property type="entry name" value="Outer-capsid protein sigma 3, large lobe"/>
    <property type="match status" value="1"/>
</dbReference>
<proteinExistence type="predicted"/>
<dbReference type="InterPro" id="IPR004314">
    <property type="entry name" value="Neprosin"/>
</dbReference>
<evidence type="ECO:0000313" key="3">
    <source>
        <dbReference type="Proteomes" id="UP000288805"/>
    </source>
</evidence>
<dbReference type="OrthoDB" id="1858978at2759"/>
<dbReference type="Pfam" id="PF14365">
    <property type="entry name" value="Neprosin_AP"/>
    <property type="match status" value="1"/>
</dbReference>
<dbReference type="EMBL" id="QGNW01001271">
    <property type="protein sequence ID" value="RVW47693.1"/>
    <property type="molecule type" value="Genomic_DNA"/>
</dbReference>
<dbReference type="PANTHER" id="PTHR31589:SF110">
    <property type="entry name" value="PROTEIN, PUTATIVE (DUF239)-RELATED"/>
    <property type="match status" value="1"/>
</dbReference>
<gene>
    <name evidence="2" type="ORF">CK203_107052</name>
</gene>
<name>A0A438EIY4_VITVI</name>
<organism evidence="2 3">
    <name type="scientific">Vitis vinifera</name>
    <name type="common">Grape</name>
    <dbReference type="NCBI Taxonomy" id="29760"/>
    <lineage>
        <taxon>Eukaryota</taxon>
        <taxon>Viridiplantae</taxon>
        <taxon>Streptophyta</taxon>
        <taxon>Embryophyta</taxon>
        <taxon>Tracheophyta</taxon>
        <taxon>Spermatophyta</taxon>
        <taxon>Magnoliopsida</taxon>
        <taxon>eudicotyledons</taxon>
        <taxon>Gunneridae</taxon>
        <taxon>Pentapetalae</taxon>
        <taxon>rosids</taxon>
        <taxon>Vitales</taxon>
        <taxon>Vitaceae</taxon>
        <taxon>Viteae</taxon>
        <taxon>Vitis</taxon>
    </lineage>
</organism>
<reference evidence="2 3" key="1">
    <citation type="journal article" date="2018" name="PLoS Genet.">
        <title>Population sequencing reveals clonal diversity and ancestral inbreeding in the grapevine cultivar Chardonnay.</title>
        <authorList>
            <person name="Roach M.J."/>
            <person name="Johnson D.L."/>
            <person name="Bohlmann J."/>
            <person name="van Vuuren H.J."/>
            <person name="Jones S.J."/>
            <person name="Pretorius I.S."/>
            <person name="Schmidt S.A."/>
            <person name="Borneman A.R."/>
        </authorList>
    </citation>
    <scope>NUCLEOTIDE SEQUENCE [LARGE SCALE GENOMIC DNA]</scope>
    <source>
        <strain evidence="3">cv. Chardonnay</strain>
        <tissue evidence="2">Leaf</tissue>
    </source>
</reference>
<dbReference type="InterPro" id="IPR025521">
    <property type="entry name" value="Neprosin_propep"/>
</dbReference>
<dbReference type="Pfam" id="PF03080">
    <property type="entry name" value="Neprosin"/>
    <property type="match status" value="1"/>
</dbReference>
<dbReference type="InterPro" id="IPR053168">
    <property type="entry name" value="Glutamic_endopeptidase"/>
</dbReference>
<dbReference type="AlphaFoldDB" id="A0A438EIY4"/>
<protein>
    <recommendedName>
        <fullName evidence="1">Neprosin PEP catalytic domain-containing protein</fullName>
    </recommendedName>
</protein>